<dbReference type="Gene3D" id="3.40.190.10">
    <property type="entry name" value="Periplasmic binding protein-like II"/>
    <property type="match status" value="1"/>
</dbReference>
<evidence type="ECO:0000256" key="1">
    <source>
        <dbReference type="ARBA" id="ARBA00023125"/>
    </source>
</evidence>
<dbReference type="InterPro" id="IPR000914">
    <property type="entry name" value="SBP_5_dom"/>
</dbReference>
<evidence type="ECO:0000259" key="2">
    <source>
        <dbReference type="Pfam" id="PF00496"/>
    </source>
</evidence>
<dbReference type="AlphaFoldDB" id="A0A090U519"/>
<comment type="caution">
    <text evidence="4">The sequence shown here is derived from an EMBL/GenBank/DDBJ whole genome shotgun (WGS) entry which is preliminary data.</text>
</comment>
<dbReference type="SUPFAM" id="SSF53850">
    <property type="entry name" value="Periplasmic binding protein-like II"/>
    <property type="match status" value="1"/>
</dbReference>
<evidence type="ECO:0000313" key="5">
    <source>
        <dbReference type="Proteomes" id="UP000029224"/>
    </source>
</evidence>
<name>A0A090U519_9VIBR</name>
<accession>A0A090U519</accession>
<dbReference type="Proteomes" id="UP000029224">
    <property type="component" value="Unassembled WGS sequence"/>
</dbReference>
<dbReference type="PANTHER" id="PTHR30290:SF72">
    <property type="entry name" value="HTH-TYPE TRANSCRIPTIONAL REGULATOR SGRR"/>
    <property type="match status" value="1"/>
</dbReference>
<evidence type="ECO:0000259" key="3">
    <source>
        <dbReference type="Pfam" id="PF12793"/>
    </source>
</evidence>
<gene>
    <name evidence="4" type="ORF">JCM19240_4524</name>
</gene>
<evidence type="ECO:0000313" key="4">
    <source>
        <dbReference type="EMBL" id="GAL37957.1"/>
    </source>
</evidence>
<dbReference type="EMBL" id="BBMT01000023">
    <property type="protein sequence ID" value="GAL37957.1"/>
    <property type="molecule type" value="Genomic_DNA"/>
</dbReference>
<feature type="domain" description="Solute-binding protein family 5" evidence="2">
    <location>
        <begin position="164"/>
        <end position="312"/>
    </location>
</feature>
<dbReference type="GO" id="GO:1904680">
    <property type="term" value="F:peptide transmembrane transporter activity"/>
    <property type="evidence" value="ECO:0007669"/>
    <property type="project" value="TreeGrafter"/>
</dbReference>
<dbReference type="GO" id="GO:0015833">
    <property type="term" value="P:peptide transport"/>
    <property type="evidence" value="ECO:0007669"/>
    <property type="project" value="TreeGrafter"/>
</dbReference>
<organism evidence="4 5">
    <name type="scientific">Vibrio maritimus</name>
    <dbReference type="NCBI Taxonomy" id="990268"/>
    <lineage>
        <taxon>Bacteria</taxon>
        <taxon>Pseudomonadati</taxon>
        <taxon>Pseudomonadota</taxon>
        <taxon>Gammaproteobacteria</taxon>
        <taxon>Vibrionales</taxon>
        <taxon>Vibrionaceae</taxon>
        <taxon>Vibrio</taxon>
    </lineage>
</organism>
<dbReference type="InterPro" id="IPR039424">
    <property type="entry name" value="SBP_5"/>
</dbReference>
<reference evidence="4 5" key="2">
    <citation type="submission" date="2014-09" db="EMBL/GenBank/DDBJ databases">
        <authorList>
            <consortium name="NBRP consortium"/>
            <person name="Sawabe T."/>
            <person name="Meirelles P."/>
            <person name="Nakanishi M."/>
            <person name="Sayaka M."/>
            <person name="Hattori M."/>
            <person name="Ohkuma M."/>
        </authorList>
    </citation>
    <scope>NUCLEOTIDE SEQUENCE [LARGE SCALE GENOMIC DNA]</scope>
    <source>
        <strain evidence="4 5">JCM 19240</strain>
    </source>
</reference>
<dbReference type="Pfam" id="PF00496">
    <property type="entry name" value="SBP_bac_5"/>
    <property type="match status" value="1"/>
</dbReference>
<dbReference type="Pfam" id="PF12793">
    <property type="entry name" value="SgrR_N"/>
    <property type="match status" value="1"/>
</dbReference>
<feature type="domain" description="Transcriptional regulator SgrR N-terminal HTH" evidence="3">
    <location>
        <begin position="6"/>
        <end position="119"/>
    </location>
</feature>
<dbReference type="GO" id="GO:0003677">
    <property type="term" value="F:DNA binding"/>
    <property type="evidence" value="ECO:0007669"/>
    <property type="project" value="UniProtKB-KW"/>
</dbReference>
<keyword evidence="1" id="KW-0238">DNA-binding</keyword>
<dbReference type="PANTHER" id="PTHR30290">
    <property type="entry name" value="PERIPLASMIC BINDING COMPONENT OF ABC TRANSPORTER"/>
    <property type="match status" value="1"/>
</dbReference>
<keyword evidence="5" id="KW-1185">Reference proteome</keyword>
<proteinExistence type="predicted"/>
<reference evidence="4 5" key="1">
    <citation type="submission" date="2014-09" db="EMBL/GenBank/DDBJ databases">
        <title>Vibrio maritimus JCM 19240. (C210) whole genome shotgun sequence.</title>
        <authorList>
            <person name="Sawabe T."/>
            <person name="Meirelles P."/>
            <person name="Nakanishi M."/>
            <person name="Sayaka M."/>
            <person name="Hattori M."/>
            <person name="Ohkuma M."/>
        </authorList>
    </citation>
    <scope>NUCLEOTIDE SEQUENCE [LARGE SCALE GENOMIC DNA]</scope>
    <source>
        <strain evidence="4 5">JCM 19240</strain>
    </source>
</reference>
<sequence length="593" mass="67625">MESINLYRYYQRLLDLELGKEHAVTLGQVSEMLFASPRHTRSILKMMTEKRWISWLPRVGRNQRSTLIRAISDDEVKRDVASGWVKSSQYDKALEFLDHDQVAFGQLLQQNAGAQVSEGKVRVQLTYNRPFTVLSPSRPHRNSERFLIRQVHSGLVTLNEQGDVVADIAHHWEAEQNFHVWRFYLRPSVHFHNGSRVDAKAVSESLAYAQSLPYFRNELDHVVSIEAVGENTLEVTLTRQDKGFAALLTDLKYSIEPRESFGSASSPTTKPVVGCGVFSLAEHTLEKMELTANDRYHGLRALTDQVSIWSLKKDLFSKESTSCNHTVTDSVGHEATPVISHPELDYLADEGKSGGSTDSKARIEHGCMFMIFNQRNTSLNHDQRRWLSQALSGEQIWKQLQRDDQKFGAQNATNFFPFWQPIKRLSSNTVMLPDTLSIAFYHHPGITRGAKAMKRLLQQQGVEVTLNDYSFDEFIDKSFNRGFEEELVLSSLNLDDNYQVSALLFFLSDPVLHTTIGEDLSAWLIKEINQIRAHCEPKDYLTELEPFGSMLIHEGVISPMFHHRQTLSFEGVIKGVEITSWGWPQLRDVWSAG</sequence>
<dbReference type="OrthoDB" id="5894719at2"/>
<protein>
    <submittedName>
        <fullName evidence="4">Putative transport protein</fullName>
    </submittedName>
</protein>
<dbReference type="InterPro" id="IPR025370">
    <property type="entry name" value="SgrR_HTH_N"/>
</dbReference>